<dbReference type="Proteomes" id="UP000030640">
    <property type="component" value="Unassembled WGS sequence"/>
</dbReference>
<dbReference type="GeneID" id="20041056"/>
<dbReference type="VEuPathDB" id="PlasmoDB:C922_05782"/>
<gene>
    <name evidence="1" type="ORF">C922_05782</name>
</gene>
<organism evidence="1 2">
    <name type="scientific">Plasmodium inui San Antonio 1</name>
    <dbReference type="NCBI Taxonomy" id="1237626"/>
    <lineage>
        <taxon>Eukaryota</taxon>
        <taxon>Sar</taxon>
        <taxon>Alveolata</taxon>
        <taxon>Apicomplexa</taxon>
        <taxon>Aconoidasida</taxon>
        <taxon>Haemosporida</taxon>
        <taxon>Plasmodiidae</taxon>
        <taxon>Plasmodium</taxon>
        <taxon>Plasmodium (Plasmodium)</taxon>
    </lineage>
</organism>
<protein>
    <submittedName>
        <fullName evidence="1">Uncharacterized protein</fullName>
    </submittedName>
</protein>
<proteinExistence type="predicted"/>
<dbReference type="AlphaFoldDB" id="W7AEY6"/>
<name>W7AEY6_9APIC</name>
<keyword evidence="2" id="KW-1185">Reference proteome</keyword>
<feature type="non-terminal residue" evidence="1">
    <location>
        <position position="144"/>
    </location>
</feature>
<evidence type="ECO:0000313" key="1">
    <source>
        <dbReference type="EMBL" id="EUD63836.1"/>
    </source>
</evidence>
<evidence type="ECO:0000313" key="2">
    <source>
        <dbReference type="Proteomes" id="UP000030640"/>
    </source>
</evidence>
<reference evidence="1 2" key="1">
    <citation type="submission" date="2013-02" db="EMBL/GenBank/DDBJ databases">
        <title>The Genome Sequence of Plasmodium inui San Antonio 1.</title>
        <authorList>
            <consortium name="The Broad Institute Genome Sequencing Platform"/>
            <consortium name="The Broad Institute Genome Sequencing Center for Infectious Disease"/>
            <person name="Neafsey D."/>
            <person name="Cheeseman I."/>
            <person name="Volkman S."/>
            <person name="Adams J."/>
            <person name="Walker B."/>
            <person name="Young S.K."/>
            <person name="Zeng Q."/>
            <person name="Gargeya S."/>
            <person name="Fitzgerald M."/>
            <person name="Haas B."/>
            <person name="Abouelleil A."/>
            <person name="Alvarado L."/>
            <person name="Arachchi H.M."/>
            <person name="Berlin A.M."/>
            <person name="Chapman S.B."/>
            <person name="Dewar J."/>
            <person name="Goldberg J."/>
            <person name="Griggs A."/>
            <person name="Gujja S."/>
            <person name="Hansen M."/>
            <person name="Howarth C."/>
            <person name="Imamovic A."/>
            <person name="Larimer J."/>
            <person name="McCowan C."/>
            <person name="Murphy C."/>
            <person name="Neiman D."/>
            <person name="Pearson M."/>
            <person name="Priest M."/>
            <person name="Roberts A."/>
            <person name="Saif S."/>
            <person name="Shea T."/>
            <person name="Sisk P."/>
            <person name="Sykes S."/>
            <person name="Wortman J."/>
            <person name="Nusbaum C."/>
            <person name="Birren B."/>
        </authorList>
    </citation>
    <scope>NUCLEOTIDE SEQUENCE [LARGE SCALE GENOMIC DNA]</scope>
    <source>
        <strain evidence="1 2">San Antonio 1</strain>
    </source>
</reference>
<accession>W7AEY6</accession>
<dbReference type="RefSeq" id="XP_008819575.1">
    <property type="nucleotide sequence ID" value="XM_008821353.1"/>
</dbReference>
<sequence length="144" mass="16936">MFYEFIYLYLFHDSVQSTSQSYHEEPCHGNVIRNLLSAIIVRDEIHTGRKLCLFNATEESQEYPFCKNNETDKLHLKNIRPVLFPEKVIKRSQRNLLKDIVLPNPKPVNRKIGTLKNVITPNRLMKESEWRTLRPSLLGKVSQQ</sequence>
<dbReference type="EMBL" id="KI965638">
    <property type="protein sequence ID" value="EUD63836.1"/>
    <property type="molecule type" value="Genomic_DNA"/>
</dbReference>